<keyword evidence="19" id="KW-1185">Reference proteome</keyword>
<dbReference type="CDD" id="cd10845">
    <property type="entry name" value="DSRM_RNAse_III_family"/>
    <property type="match status" value="1"/>
</dbReference>
<keyword evidence="10 15" id="KW-0479">Metal-binding</keyword>
<evidence type="ECO:0000259" key="17">
    <source>
        <dbReference type="PROSITE" id="PS50142"/>
    </source>
</evidence>
<dbReference type="InterPro" id="IPR014720">
    <property type="entry name" value="dsRBD_dom"/>
</dbReference>
<dbReference type="Gene3D" id="3.30.160.20">
    <property type="match status" value="1"/>
</dbReference>
<evidence type="ECO:0000256" key="7">
    <source>
        <dbReference type="ARBA" id="ARBA00022664"/>
    </source>
</evidence>
<dbReference type="FunFam" id="1.10.1520.10:FF:000001">
    <property type="entry name" value="Ribonuclease 3"/>
    <property type="match status" value="1"/>
</dbReference>
<sequence>MSTLDRGALSALQDRLRYQFRSPALLERALTHRSFGADHNERLEFLGDAVLALAVSDALFAKRTDLPEGDLSRIRAHLVRQDTLFHAAQALGLPALLRLGECEVRAQGSQRPSILADALEAMLGAVYLDGGYLAAKSVVERIYAEAQIDPTPAAIDKDPKTRLQEWLQARKRATPVYEVAATHGAPHQQTFQVACHVPSLGLSAQGVGASRRAAEQAAAEAMLQKLCAAPATHPQTL</sequence>
<dbReference type="SMART" id="SM00535">
    <property type="entry name" value="RIBOc"/>
    <property type="match status" value="1"/>
</dbReference>
<comment type="subcellular location">
    <subcellularLocation>
        <location evidence="2 15">Cytoplasm</location>
    </subcellularLocation>
</comment>
<dbReference type="GO" id="GO:0006364">
    <property type="term" value="P:rRNA processing"/>
    <property type="evidence" value="ECO:0007669"/>
    <property type="project" value="UniProtKB-UniRule"/>
</dbReference>
<dbReference type="InterPro" id="IPR011907">
    <property type="entry name" value="RNase_III"/>
</dbReference>
<evidence type="ECO:0000256" key="4">
    <source>
        <dbReference type="ARBA" id="ARBA00011738"/>
    </source>
</evidence>
<dbReference type="FunFam" id="3.30.160.20:FF:000003">
    <property type="entry name" value="Ribonuclease 3"/>
    <property type="match status" value="1"/>
</dbReference>
<dbReference type="GO" id="GO:0046872">
    <property type="term" value="F:metal ion binding"/>
    <property type="evidence" value="ECO:0007669"/>
    <property type="project" value="UniProtKB-KW"/>
</dbReference>
<dbReference type="PANTHER" id="PTHR11207:SF0">
    <property type="entry name" value="RIBONUCLEASE 3"/>
    <property type="match status" value="1"/>
</dbReference>
<dbReference type="STRING" id="946483.Cenrod_2525"/>
<evidence type="ECO:0000256" key="1">
    <source>
        <dbReference type="ARBA" id="ARBA00000109"/>
    </source>
</evidence>
<keyword evidence="8 15" id="KW-0819">tRNA processing</keyword>
<keyword evidence="9 15" id="KW-0540">Nuclease</keyword>
<dbReference type="PROSITE" id="PS50142">
    <property type="entry name" value="RNASE_3_2"/>
    <property type="match status" value="1"/>
</dbReference>
<keyword evidence="11 15" id="KW-0255">Endonuclease</keyword>
<dbReference type="NCBIfam" id="TIGR02191">
    <property type="entry name" value="RNaseIII"/>
    <property type="match status" value="1"/>
</dbReference>
<evidence type="ECO:0000256" key="9">
    <source>
        <dbReference type="ARBA" id="ARBA00022722"/>
    </source>
</evidence>
<dbReference type="InterPro" id="IPR000999">
    <property type="entry name" value="RNase_III_dom"/>
</dbReference>
<evidence type="ECO:0000256" key="5">
    <source>
        <dbReference type="ARBA" id="ARBA00022490"/>
    </source>
</evidence>
<dbReference type="Gene3D" id="1.10.1520.10">
    <property type="entry name" value="Ribonuclease III domain"/>
    <property type="match status" value="1"/>
</dbReference>
<dbReference type="PANTHER" id="PTHR11207">
    <property type="entry name" value="RIBONUCLEASE III"/>
    <property type="match status" value="1"/>
</dbReference>
<evidence type="ECO:0000256" key="10">
    <source>
        <dbReference type="ARBA" id="ARBA00022723"/>
    </source>
</evidence>
<dbReference type="SUPFAM" id="SSF54768">
    <property type="entry name" value="dsRNA-binding domain-like"/>
    <property type="match status" value="1"/>
</dbReference>
<feature type="binding site" evidence="15">
    <location>
        <position position="120"/>
    </location>
    <ligand>
        <name>Mg(2+)</name>
        <dbReference type="ChEBI" id="CHEBI:18420"/>
    </ligand>
</feature>
<name>U5NEJ9_9BURK</name>
<dbReference type="HOGENOM" id="CLU_000907_1_1_4"/>
<accession>U5NEJ9</accession>
<comment type="cofactor">
    <cofactor evidence="15">
        <name>Mg(2+)</name>
        <dbReference type="ChEBI" id="CHEBI:18420"/>
    </cofactor>
</comment>
<dbReference type="InterPro" id="IPR036389">
    <property type="entry name" value="RNase_III_sf"/>
</dbReference>
<dbReference type="GO" id="GO:0010468">
    <property type="term" value="P:regulation of gene expression"/>
    <property type="evidence" value="ECO:0007669"/>
    <property type="project" value="TreeGrafter"/>
</dbReference>
<dbReference type="PATRIC" id="fig|946483.4.peg.2551"/>
<reference evidence="18 19" key="1">
    <citation type="journal article" date="2013" name="Genome Biol.">
        <title>Genomic analysis reveals key aspects of prokaryotic symbiosis in the phototrophic consortium "Chlorochromatium aggregatum".</title>
        <authorList>
            <person name="Liu Z."/>
            <person name="Muller J."/>
            <person name="Li T."/>
            <person name="Alvey R.M."/>
            <person name="Vogl K."/>
            <person name="Frigaard N.U."/>
            <person name="Rockwell N.C."/>
            <person name="Boyd E.S."/>
            <person name="Tomsho L.P."/>
            <person name="Schuster S.C."/>
            <person name="Henke P."/>
            <person name="Rohde M."/>
            <person name="Overmann J."/>
            <person name="Bryant D.A."/>
        </authorList>
    </citation>
    <scope>NUCLEOTIDE SEQUENCE [LARGE SCALE GENOMIC DNA]</scope>
    <source>
        <strain evidence="18">CR</strain>
    </source>
</reference>
<gene>
    <name evidence="15 18" type="primary">rnc</name>
    <name evidence="18" type="ORF">Cenrod_2525</name>
</gene>
<dbReference type="eggNOG" id="COG0571">
    <property type="taxonomic scope" value="Bacteria"/>
</dbReference>
<dbReference type="SUPFAM" id="SSF69065">
    <property type="entry name" value="RNase III domain-like"/>
    <property type="match status" value="1"/>
</dbReference>
<dbReference type="Proteomes" id="UP000017184">
    <property type="component" value="Chromosome"/>
</dbReference>
<dbReference type="Pfam" id="PF00035">
    <property type="entry name" value="dsrm"/>
    <property type="match status" value="1"/>
</dbReference>
<keyword evidence="13 15" id="KW-0460">Magnesium</keyword>
<evidence type="ECO:0000256" key="14">
    <source>
        <dbReference type="ARBA" id="ARBA00022884"/>
    </source>
</evidence>
<comment type="similarity">
    <text evidence="3">Belongs to the ribonuclease III family.</text>
</comment>
<feature type="binding site" evidence="15">
    <location>
        <position position="44"/>
    </location>
    <ligand>
        <name>Mg(2+)</name>
        <dbReference type="ChEBI" id="CHEBI:18420"/>
    </ligand>
</feature>
<evidence type="ECO:0000313" key="18">
    <source>
        <dbReference type="EMBL" id="AGX88579.1"/>
    </source>
</evidence>
<dbReference type="GO" id="GO:0005737">
    <property type="term" value="C:cytoplasm"/>
    <property type="evidence" value="ECO:0007669"/>
    <property type="project" value="UniProtKB-SubCell"/>
</dbReference>
<dbReference type="SMART" id="SM00358">
    <property type="entry name" value="DSRM"/>
    <property type="match status" value="1"/>
</dbReference>
<feature type="binding site" evidence="15">
    <location>
        <position position="117"/>
    </location>
    <ligand>
        <name>Mg(2+)</name>
        <dbReference type="ChEBI" id="CHEBI:18420"/>
    </ligand>
</feature>
<evidence type="ECO:0000256" key="6">
    <source>
        <dbReference type="ARBA" id="ARBA00022552"/>
    </source>
</evidence>
<evidence type="ECO:0000256" key="13">
    <source>
        <dbReference type="ARBA" id="ARBA00022842"/>
    </source>
</evidence>
<keyword evidence="7 15" id="KW-0507">mRNA processing</keyword>
<dbReference type="GO" id="GO:0019843">
    <property type="term" value="F:rRNA binding"/>
    <property type="evidence" value="ECO:0007669"/>
    <property type="project" value="UniProtKB-KW"/>
</dbReference>
<feature type="domain" description="RNase III" evidence="17">
    <location>
        <begin position="9"/>
        <end position="131"/>
    </location>
</feature>
<dbReference type="EMBL" id="CP004885">
    <property type="protein sequence ID" value="AGX88579.1"/>
    <property type="molecule type" value="Genomic_DNA"/>
</dbReference>
<evidence type="ECO:0000256" key="11">
    <source>
        <dbReference type="ARBA" id="ARBA00022759"/>
    </source>
</evidence>
<organism evidence="18 19">
    <name type="scientific">Candidatus Symbiobacter mobilis CR</name>
    <dbReference type="NCBI Taxonomy" id="946483"/>
    <lineage>
        <taxon>Bacteria</taxon>
        <taxon>Pseudomonadati</taxon>
        <taxon>Pseudomonadota</taxon>
        <taxon>Betaproteobacteria</taxon>
        <taxon>Burkholderiales</taxon>
        <taxon>Comamonadaceae</taxon>
    </lineage>
</organism>
<keyword evidence="5 15" id="KW-0963">Cytoplasm</keyword>
<keyword evidence="12 15" id="KW-0378">Hydrolase</keyword>
<evidence type="ECO:0000256" key="8">
    <source>
        <dbReference type="ARBA" id="ARBA00022694"/>
    </source>
</evidence>
<comment type="subunit">
    <text evidence="4 15">Homodimer.</text>
</comment>
<feature type="active site" evidence="15">
    <location>
        <position position="48"/>
    </location>
</feature>
<dbReference type="PROSITE" id="PS00517">
    <property type="entry name" value="RNASE_3_1"/>
    <property type="match status" value="1"/>
</dbReference>
<dbReference type="GO" id="GO:0008033">
    <property type="term" value="P:tRNA processing"/>
    <property type="evidence" value="ECO:0007669"/>
    <property type="project" value="UniProtKB-KW"/>
</dbReference>
<keyword evidence="15" id="KW-0699">rRNA-binding</keyword>
<proteinExistence type="inferred from homology"/>
<dbReference type="GO" id="GO:0003725">
    <property type="term" value="F:double-stranded RNA binding"/>
    <property type="evidence" value="ECO:0007669"/>
    <property type="project" value="TreeGrafter"/>
</dbReference>
<dbReference type="KEGG" id="cbx:Cenrod_2525"/>
<dbReference type="HAMAP" id="MF_00104">
    <property type="entry name" value="RNase_III"/>
    <property type="match status" value="1"/>
</dbReference>
<evidence type="ECO:0000313" key="19">
    <source>
        <dbReference type="Proteomes" id="UP000017184"/>
    </source>
</evidence>
<evidence type="ECO:0000256" key="15">
    <source>
        <dbReference type="HAMAP-Rule" id="MF_00104"/>
    </source>
</evidence>
<keyword evidence="6 15" id="KW-0698">rRNA processing</keyword>
<comment type="catalytic activity">
    <reaction evidence="1 15">
        <text>Endonucleolytic cleavage to 5'-phosphomonoester.</text>
        <dbReference type="EC" id="3.1.26.3"/>
    </reaction>
</comment>
<protein>
    <recommendedName>
        <fullName evidence="15">Ribonuclease 3</fullName>
        <ecNumber evidence="15">3.1.26.3</ecNumber>
    </recommendedName>
    <alternativeName>
        <fullName evidence="15">Ribonuclease III</fullName>
        <shortName evidence="15">RNase III</shortName>
    </alternativeName>
</protein>
<dbReference type="Pfam" id="PF14622">
    <property type="entry name" value="Ribonucleas_3_3"/>
    <property type="match status" value="1"/>
</dbReference>
<feature type="active site" evidence="15">
    <location>
        <position position="120"/>
    </location>
</feature>
<dbReference type="AlphaFoldDB" id="U5NEJ9"/>
<dbReference type="PROSITE" id="PS50137">
    <property type="entry name" value="DS_RBD"/>
    <property type="match status" value="1"/>
</dbReference>
<evidence type="ECO:0000256" key="3">
    <source>
        <dbReference type="ARBA" id="ARBA00010183"/>
    </source>
</evidence>
<comment type="function">
    <text evidence="15">Digests double-stranded RNA. Involved in the processing of primary rRNA transcript to yield the immediate precursors to the large and small rRNAs (23S and 16S). Processes some mRNAs, and tRNAs when they are encoded in the rRNA operon. Processes pre-crRNA and tracrRNA of type II CRISPR loci if present in the organism.</text>
</comment>
<dbReference type="GO" id="GO:0006397">
    <property type="term" value="P:mRNA processing"/>
    <property type="evidence" value="ECO:0007669"/>
    <property type="project" value="UniProtKB-UniRule"/>
</dbReference>
<evidence type="ECO:0000256" key="2">
    <source>
        <dbReference type="ARBA" id="ARBA00004496"/>
    </source>
</evidence>
<dbReference type="GO" id="GO:0004525">
    <property type="term" value="F:ribonuclease III activity"/>
    <property type="evidence" value="ECO:0007669"/>
    <property type="project" value="UniProtKB-UniRule"/>
</dbReference>
<dbReference type="GO" id="GO:0042802">
    <property type="term" value="F:identical protein binding"/>
    <property type="evidence" value="ECO:0007669"/>
    <property type="project" value="UniProtKB-ARBA"/>
</dbReference>
<keyword evidence="14 15" id="KW-0694">RNA-binding</keyword>
<evidence type="ECO:0000256" key="12">
    <source>
        <dbReference type="ARBA" id="ARBA00022801"/>
    </source>
</evidence>
<evidence type="ECO:0000259" key="16">
    <source>
        <dbReference type="PROSITE" id="PS50137"/>
    </source>
</evidence>
<dbReference type="CDD" id="cd00593">
    <property type="entry name" value="RIBOc"/>
    <property type="match status" value="1"/>
</dbReference>
<feature type="domain" description="DRBM" evidence="16">
    <location>
        <begin position="158"/>
        <end position="228"/>
    </location>
</feature>
<dbReference type="EC" id="3.1.26.3" evidence="15"/>